<dbReference type="EnsemblPlants" id="MELO3C009363.2.1">
    <property type="protein sequence ID" value="MELO3C009363.2.1"/>
    <property type="gene ID" value="MELO3C009363.2"/>
</dbReference>
<name>A0A9I9CVU3_CUCME</name>
<reference evidence="1" key="1">
    <citation type="submission" date="2023-03" db="UniProtKB">
        <authorList>
            <consortium name="EnsemblPlants"/>
        </authorList>
    </citation>
    <scope>IDENTIFICATION</scope>
</reference>
<proteinExistence type="predicted"/>
<sequence>TQTLYATYVSFVASKASPFPFSPSVGCHFPSLDSSPSSSHSDSSILSTPIPIPHSSQCSHPWPTLLFPSLSLPSPPILPSTFPPLSSHTLFFFLPNSLSPIIAHLLSFVSPSNPPPLEASWVTKIHSDCFLGPTVILKSIGFLRSESHCSPLMGWFRLEAPLSLEEFLLQIKNKGNQRLPKDSNGFKRVITWIQNRAYVLVLYLILQLPMDLTWEEDFVSLAFAVQLRC</sequence>
<accession>A0A9I9CVU3</accession>
<protein>
    <submittedName>
        <fullName evidence="1">Uncharacterized protein</fullName>
    </submittedName>
</protein>
<evidence type="ECO:0000313" key="1">
    <source>
        <dbReference type="EnsemblPlants" id="MELO3C009363.2.1"/>
    </source>
</evidence>
<dbReference type="AlphaFoldDB" id="A0A9I9CVU3"/>
<organism evidence="1">
    <name type="scientific">Cucumis melo</name>
    <name type="common">Muskmelon</name>
    <dbReference type="NCBI Taxonomy" id="3656"/>
    <lineage>
        <taxon>Eukaryota</taxon>
        <taxon>Viridiplantae</taxon>
        <taxon>Streptophyta</taxon>
        <taxon>Embryophyta</taxon>
        <taxon>Tracheophyta</taxon>
        <taxon>Spermatophyta</taxon>
        <taxon>Magnoliopsida</taxon>
        <taxon>eudicotyledons</taxon>
        <taxon>Gunneridae</taxon>
        <taxon>Pentapetalae</taxon>
        <taxon>rosids</taxon>
        <taxon>fabids</taxon>
        <taxon>Cucurbitales</taxon>
        <taxon>Cucurbitaceae</taxon>
        <taxon>Benincaseae</taxon>
        <taxon>Cucumis</taxon>
    </lineage>
</organism>
<dbReference type="Gramene" id="MELO3C009363.2.1">
    <property type="protein sequence ID" value="MELO3C009363.2.1"/>
    <property type="gene ID" value="MELO3C009363.2"/>
</dbReference>